<evidence type="ECO:0000256" key="5">
    <source>
        <dbReference type="ARBA" id="ARBA00022670"/>
    </source>
</evidence>
<evidence type="ECO:0000259" key="15">
    <source>
        <dbReference type="Pfam" id="PF02163"/>
    </source>
</evidence>
<dbReference type="GO" id="GO:0008237">
    <property type="term" value="F:metallopeptidase activity"/>
    <property type="evidence" value="ECO:0007669"/>
    <property type="project" value="UniProtKB-KW"/>
</dbReference>
<evidence type="ECO:0000313" key="17">
    <source>
        <dbReference type="Proteomes" id="UP001172911"/>
    </source>
</evidence>
<keyword evidence="12 13" id="KW-0472">Membrane</keyword>
<keyword evidence="5 16" id="KW-0645">Protease</keyword>
<evidence type="ECO:0000256" key="13">
    <source>
        <dbReference type="SAM" id="Phobius"/>
    </source>
</evidence>
<dbReference type="PANTHER" id="PTHR35864:SF1">
    <property type="entry name" value="ZINC METALLOPROTEASE YWHC-RELATED"/>
    <property type="match status" value="1"/>
</dbReference>
<keyword evidence="8" id="KW-0378">Hydrolase</keyword>
<evidence type="ECO:0000256" key="4">
    <source>
        <dbReference type="ARBA" id="ARBA00022475"/>
    </source>
</evidence>
<dbReference type="GO" id="GO:0046872">
    <property type="term" value="F:metal ion binding"/>
    <property type="evidence" value="ECO:0007669"/>
    <property type="project" value="UniProtKB-KW"/>
</dbReference>
<evidence type="ECO:0000256" key="9">
    <source>
        <dbReference type="ARBA" id="ARBA00022833"/>
    </source>
</evidence>
<evidence type="ECO:0000313" key="16">
    <source>
        <dbReference type="EMBL" id="MDO7786464.1"/>
    </source>
</evidence>
<feature type="signal peptide" evidence="14">
    <location>
        <begin position="1"/>
        <end position="17"/>
    </location>
</feature>
<evidence type="ECO:0000256" key="11">
    <source>
        <dbReference type="ARBA" id="ARBA00023049"/>
    </source>
</evidence>
<evidence type="ECO:0000256" key="2">
    <source>
        <dbReference type="ARBA" id="ARBA00004651"/>
    </source>
</evidence>
<dbReference type="InterPro" id="IPR008915">
    <property type="entry name" value="Peptidase_M50"/>
</dbReference>
<keyword evidence="11" id="KW-0482">Metalloprotease</keyword>
<evidence type="ECO:0000256" key="1">
    <source>
        <dbReference type="ARBA" id="ARBA00001947"/>
    </source>
</evidence>
<evidence type="ECO:0000256" key="6">
    <source>
        <dbReference type="ARBA" id="ARBA00022692"/>
    </source>
</evidence>
<dbReference type="CDD" id="cd06158">
    <property type="entry name" value="S2P-M50_like_1"/>
    <property type="match status" value="1"/>
</dbReference>
<dbReference type="GO" id="GO:0005886">
    <property type="term" value="C:plasma membrane"/>
    <property type="evidence" value="ECO:0007669"/>
    <property type="project" value="UniProtKB-SubCell"/>
</dbReference>
<gene>
    <name evidence="16" type="ORF">P6N53_04415</name>
</gene>
<keyword evidence="6 13" id="KW-0812">Transmembrane</keyword>
<accession>A0AAW7ZBD4</accession>
<name>A0AAW7ZBD4_9FIRM</name>
<evidence type="ECO:0000256" key="12">
    <source>
        <dbReference type="ARBA" id="ARBA00023136"/>
    </source>
</evidence>
<evidence type="ECO:0000256" key="7">
    <source>
        <dbReference type="ARBA" id="ARBA00022723"/>
    </source>
</evidence>
<feature type="transmembrane region" description="Helical" evidence="13">
    <location>
        <begin position="106"/>
        <end position="126"/>
    </location>
</feature>
<dbReference type="Pfam" id="PF02163">
    <property type="entry name" value="Peptidase_M50"/>
    <property type="match status" value="1"/>
</dbReference>
<keyword evidence="7" id="KW-0479">Metal-binding</keyword>
<reference evidence="16" key="2">
    <citation type="submission" date="2023-03" db="EMBL/GenBank/DDBJ databases">
        <authorList>
            <person name="Zhang Z."/>
        </authorList>
    </citation>
    <scope>NUCLEOTIDE SEQUENCE</scope>
    <source>
        <strain evidence="16">DSA</strain>
    </source>
</reference>
<dbReference type="Proteomes" id="UP001172911">
    <property type="component" value="Unassembled WGS sequence"/>
</dbReference>
<keyword evidence="4" id="KW-1003">Cell membrane</keyword>
<dbReference type="GO" id="GO:0006508">
    <property type="term" value="P:proteolysis"/>
    <property type="evidence" value="ECO:0007669"/>
    <property type="project" value="UniProtKB-KW"/>
</dbReference>
<dbReference type="RefSeq" id="WP_304541499.1">
    <property type="nucleotide sequence ID" value="NZ_JARPTC010000005.1"/>
</dbReference>
<feature type="chain" id="PRO_5043824101" evidence="14">
    <location>
        <begin position="18"/>
        <end position="195"/>
    </location>
</feature>
<dbReference type="AlphaFoldDB" id="A0AAW7ZBD4"/>
<feature type="transmembrane region" description="Helical" evidence="13">
    <location>
        <begin position="147"/>
        <end position="168"/>
    </location>
</feature>
<evidence type="ECO:0000256" key="14">
    <source>
        <dbReference type="SAM" id="SignalP"/>
    </source>
</evidence>
<keyword evidence="10 13" id="KW-1133">Transmembrane helix</keyword>
<protein>
    <submittedName>
        <fullName evidence="16">Site-2 protease family protein</fullName>
    </submittedName>
</protein>
<reference evidence="16" key="1">
    <citation type="journal article" date="2023" name="J. Hazard. Mater.">
        <title>Anaerobic biodegradation of pyrene and benzo[a]pyrene by a new sulfate-reducing Desulforamulus aquiferis strain DSA.</title>
        <authorList>
            <person name="Zhang Z."/>
            <person name="Sun J."/>
            <person name="Gong X."/>
            <person name="Wang C."/>
            <person name="Wang H."/>
        </authorList>
    </citation>
    <scope>NUCLEOTIDE SEQUENCE</scope>
    <source>
        <strain evidence="16">DSA</strain>
    </source>
</reference>
<organism evidence="16 17">
    <name type="scientific">Desulforamulus aquiferis</name>
    <dbReference type="NCBI Taxonomy" id="1397668"/>
    <lineage>
        <taxon>Bacteria</taxon>
        <taxon>Bacillati</taxon>
        <taxon>Bacillota</taxon>
        <taxon>Clostridia</taxon>
        <taxon>Eubacteriales</taxon>
        <taxon>Peptococcaceae</taxon>
        <taxon>Desulforamulus</taxon>
    </lineage>
</organism>
<evidence type="ECO:0000256" key="3">
    <source>
        <dbReference type="ARBA" id="ARBA00007931"/>
    </source>
</evidence>
<dbReference type="InterPro" id="IPR052348">
    <property type="entry name" value="Metallopeptidase_M50B"/>
</dbReference>
<evidence type="ECO:0000256" key="8">
    <source>
        <dbReference type="ARBA" id="ARBA00022801"/>
    </source>
</evidence>
<comment type="similarity">
    <text evidence="3">Belongs to the peptidase M50B family.</text>
</comment>
<keyword evidence="9" id="KW-0862">Zinc</keyword>
<dbReference type="PANTHER" id="PTHR35864">
    <property type="entry name" value="ZINC METALLOPROTEASE MJ0611-RELATED"/>
    <property type="match status" value="1"/>
</dbReference>
<comment type="cofactor">
    <cofactor evidence="1">
        <name>Zn(2+)</name>
        <dbReference type="ChEBI" id="CHEBI:29105"/>
    </cofactor>
</comment>
<feature type="transmembrane region" description="Helical" evidence="13">
    <location>
        <begin position="75"/>
        <end position="100"/>
    </location>
</feature>
<evidence type="ECO:0000256" key="10">
    <source>
        <dbReference type="ARBA" id="ARBA00022989"/>
    </source>
</evidence>
<comment type="subcellular location">
    <subcellularLocation>
        <location evidence="2">Cell membrane</location>
        <topology evidence="2">Multi-pass membrane protein</topology>
    </subcellularLocation>
</comment>
<keyword evidence="17" id="KW-1185">Reference proteome</keyword>
<dbReference type="InterPro" id="IPR044537">
    <property type="entry name" value="Rip2-like"/>
</dbReference>
<feature type="domain" description="Peptidase M50" evidence="15">
    <location>
        <begin position="106"/>
        <end position="145"/>
    </location>
</feature>
<keyword evidence="14" id="KW-0732">Signal</keyword>
<proteinExistence type="inferred from homology"/>
<feature type="transmembrane region" description="Helical" evidence="13">
    <location>
        <begin position="174"/>
        <end position="193"/>
    </location>
</feature>
<dbReference type="EMBL" id="JARPTC010000005">
    <property type="protein sequence ID" value="MDO7786464.1"/>
    <property type="molecule type" value="Genomic_DNA"/>
</dbReference>
<sequence length="195" mass="21398">MAPPILLALAFHEFAHAAAAHRLGDNTARNEGRLTLNPIKHLDPIGTLLLFFAGFGWAKPVPVNPWNFDNPKQGMMLVSLAGPGSNLFLAIMGAILFGLLQPMGSLNYMLNFFIYINVLLAVFNMLPIPPLDGSKILAGILPGRQQWLYTLEQYGTPILFILIFLGVLRPVLKFFIYPIVGMLNSLANFVAGLPL</sequence>
<comment type="caution">
    <text evidence="16">The sequence shown here is derived from an EMBL/GenBank/DDBJ whole genome shotgun (WGS) entry which is preliminary data.</text>
</comment>